<evidence type="ECO:0000313" key="3">
    <source>
        <dbReference type="Proteomes" id="UP000291404"/>
    </source>
</evidence>
<gene>
    <name evidence="2" type="ORF">CWI36_2686p0010</name>
</gene>
<evidence type="ECO:0000313" key="2">
    <source>
        <dbReference type="EMBL" id="TBT97833.1"/>
    </source>
</evidence>
<name>A0A4Q9KSU9_9MICR</name>
<dbReference type="AlphaFoldDB" id="A0A4Q9KSU9"/>
<sequence>MVNGFFVVVICGVKRLWCCQNENQCFSVVSGLYWVDCDFVGGFCFCGLWCGFEWNFCNFSCFFCSFLDFLSRDMGYSNIKYYSGRVCCVDRVRYRSKDSSSKDIGIKKNKKDKEIIVKGKNYKDKKYKGKKYKGKKYKGKKYKEKNYQRT</sequence>
<reference evidence="2 3" key="1">
    <citation type="submission" date="2017-12" db="EMBL/GenBank/DDBJ databases">
        <authorList>
            <person name="Pombert J.-F."/>
            <person name="Haag K.L."/>
            <person name="Ebert D."/>
        </authorList>
    </citation>
    <scope>NUCLEOTIDE SEQUENCE [LARGE SCALE GENOMIC DNA]</scope>
    <source>
        <strain evidence="2">BE-OM-2</strain>
    </source>
</reference>
<proteinExistence type="predicted"/>
<comment type="caution">
    <text evidence="2">The sequence shown here is derived from an EMBL/GenBank/DDBJ whole genome shotgun (WGS) entry which is preliminary data.</text>
</comment>
<keyword evidence="3" id="KW-1185">Reference proteome</keyword>
<protein>
    <submittedName>
        <fullName evidence="2">Uncharacterized protein</fullName>
    </submittedName>
</protein>
<dbReference type="Proteomes" id="UP000291404">
    <property type="component" value="Unassembled WGS sequence"/>
</dbReference>
<dbReference type="EMBL" id="PITI01002686">
    <property type="protein sequence ID" value="TBT97833.1"/>
    <property type="molecule type" value="Genomic_DNA"/>
</dbReference>
<accession>A0A4Q9KSU9</accession>
<organism evidence="2 3">
    <name type="scientific">Hamiltosporidium magnivora</name>
    <dbReference type="NCBI Taxonomy" id="148818"/>
    <lineage>
        <taxon>Eukaryota</taxon>
        <taxon>Fungi</taxon>
        <taxon>Fungi incertae sedis</taxon>
        <taxon>Microsporidia</taxon>
        <taxon>Dubosqiidae</taxon>
        <taxon>Hamiltosporidium</taxon>
    </lineage>
</organism>
<feature type="compositionally biased region" description="Basic residues" evidence="1">
    <location>
        <begin position="125"/>
        <end position="143"/>
    </location>
</feature>
<feature type="region of interest" description="Disordered" evidence="1">
    <location>
        <begin position="125"/>
        <end position="150"/>
    </location>
</feature>
<dbReference type="VEuPathDB" id="MicrosporidiaDB:CWI36_2686p0010"/>
<evidence type="ECO:0000256" key="1">
    <source>
        <dbReference type="SAM" id="MobiDB-lite"/>
    </source>
</evidence>